<evidence type="ECO:0000256" key="1">
    <source>
        <dbReference type="ARBA" id="ARBA00005232"/>
    </source>
</evidence>
<evidence type="ECO:0000256" key="3">
    <source>
        <dbReference type="ARBA" id="ARBA00023315"/>
    </source>
</evidence>
<gene>
    <name evidence="8 9" type="primary">LOC115210058</name>
</gene>
<dbReference type="InterPro" id="IPR000542">
    <property type="entry name" value="Carn_acyl_trans"/>
</dbReference>
<dbReference type="RefSeq" id="XP_036366519.1">
    <property type="nucleotide sequence ID" value="XM_036510626.1"/>
</dbReference>
<evidence type="ECO:0000259" key="6">
    <source>
        <dbReference type="Pfam" id="PF00755"/>
    </source>
</evidence>
<feature type="active site" description="Proton acceptor" evidence="4">
    <location>
        <position position="347"/>
    </location>
</feature>
<dbReference type="GO" id="GO:0019254">
    <property type="term" value="P:carnitine metabolic process, CoA-linked"/>
    <property type="evidence" value="ECO:0007669"/>
    <property type="project" value="TreeGrafter"/>
</dbReference>
<dbReference type="RefSeq" id="XP_029634489.1">
    <property type="nucleotide sequence ID" value="XM_029778629.2"/>
</dbReference>
<dbReference type="KEGG" id="osn:115210058"/>
<dbReference type="PROSITE" id="PS00439">
    <property type="entry name" value="ACYLTRANSF_C_1"/>
    <property type="match status" value="1"/>
</dbReference>
<protein>
    <submittedName>
        <fullName evidence="8 9">Carnitine O-acetyltransferase</fullName>
    </submittedName>
</protein>
<organism evidence="7 8">
    <name type="scientific">Octopus sinensis</name>
    <name type="common">East Asian common octopus</name>
    <dbReference type="NCBI Taxonomy" id="2607531"/>
    <lineage>
        <taxon>Eukaryota</taxon>
        <taxon>Metazoa</taxon>
        <taxon>Spiralia</taxon>
        <taxon>Lophotrochozoa</taxon>
        <taxon>Mollusca</taxon>
        <taxon>Cephalopoda</taxon>
        <taxon>Coleoidea</taxon>
        <taxon>Octopodiformes</taxon>
        <taxon>Octopoda</taxon>
        <taxon>Incirrata</taxon>
        <taxon>Octopodidae</taxon>
        <taxon>Octopus</taxon>
    </lineage>
</organism>
<reference evidence="8 9" key="1">
    <citation type="submission" date="2025-08" db="UniProtKB">
        <authorList>
            <consortium name="RefSeq"/>
        </authorList>
    </citation>
    <scope>IDENTIFICATION</scope>
</reference>
<comment type="similarity">
    <text evidence="1 5">Belongs to the carnitine/choline acetyltransferase family.</text>
</comment>
<dbReference type="Gene3D" id="3.30.559.70">
    <property type="entry name" value="Choline/Carnitine o-acyltransferase, domain 2"/>
    <property type="match status" value="1"/>
</dbReference>
<dbReference type="InterPro" id="IPR039551">
    <property type="entry name" value="Cho/carn_acyl_trans"/>
</dbReference>
<dbReference type="InterPro" id="IPR023213">
    <property type="entry name" value="CAT-like_dom_sf"/>
</dbReference>
<feature type="domain" description="Choline/carnitine acyltransferase" evidence="6">
    <location>
        <begin position="46"/>
        <end position="613"/>
    </location>
</feature>
<dbReference type="PANTHER" id="PTHR22589">
    <property type="entry name" value="CARNITINE O-ACYLTRANSFERASE"/>
    <property type="match status" value="1"/>
</dbReference>
<evidence type="ECO:0000313" key="9">
    <source>
        <dbReference type="RefSeq" id="XP_036366519.1"/>
    </source>
</evidence>
<sequence>MLLSLQRSTVIFWKRLVCPKMIRSFHGVRSLSSLKEFTVQESLPSLPVPPLEQTLHKYEQSIQPLLGEEELQHTHKVIEEFKKGIGPKLQELLLERAKSAENWLSQWWLHYGYLSVRSPVVINSNPGMLLPLQKFEGEKEQLKFAAKIISGILDYKIMLDEKRLPLDKVGQQPLCMQQYNNVFSGCRIPGVNTDFWKKFSDSKPQHIIVISNNHLFSLQVFGKKNKPLNAEQIYKQLKTIKSESKHPTSPVGILTSENRNAWAKIHKKLMKDKKNQASLQSIQNSLFVLCLDKPMPLIQDPVAKMSMAGGMMLHGGGSEMNTGNRWFDKTLQIIIGHDGVSGLNYEHTSAEGVVLVSLIDHALDFCLQKKNIVLPAAGVQEPVKLKFNIGHDIQSAIETAKENIDSLIDDVDLTITDYTRFGKDFAKSMKLSPDALVQIALQLAYYRVYSEPCATYESGSTRRFKLGRTDTIRSCTVPSYLFTRAMDDTGVPVNEKLQFLHQAIQTHKNLINDAISGQAIDRHLLGLKLIAIEKGMNIPNLFMDTAYATSVHHKISSSQVSSKYNCSMNFGPTAPDGFGICYNCQKSHILIAVSALNTSPDTCSKKMTNSIHQSLTDIYHLLQQEPPVSKL</sequence>
<name>A0A6P7S818_9MOLL</name>
<accession>A0A6P7S818</accession>
<keyword evidence="3 5" id="KW-0012">Acyltransferase</keyword>
<keyword evidence="7" id="KW-1185">Reference proteome</keyword>
<evidence type="ECO:0000313" key="8">
    <source>
        <dbReference type="RefSeq" id="XP_029634489.1"/>
    </source>
</evidence>
<dbReference type="PANTHER" id="PTHR22589:SF103">
    <property type="entry name" value="CARNITINE O-ACETYL-TRANSFERASE, ISOFORM A-RELATED"/>
    <property type="match status" value="1"/>
</dbReference>
<evidence type="ECO:0000313" key="7">
    <source>
        <dbReference type="Proteomes" id="UP000515154"/>
    </source>
</evidence>
<dbReference type="FunFam" id="3.30.559.70:FF:000002">
    <property type="entry name" value="Carnitine O-acetyltransferase"/>
    <property type="match status" value="1"/>
</dbReference>
<dbReference type="Pfam" id="PF00755">
    <property type="entry name" value="Carn_acyltransf"/>
    <property type="match status" value="1"/>
</dbReference>
<dbReference type="SUPFAM" id="SSF52777">
    <property type="entry name" value="CoA-dependent acyltransferases"/>
    <property type="match status" value="2"/>
</dbReference>
<dbReference type="GO" id="GO:0005777">
    <property type="term" value="C:peroxisome"/>
    <property type="evidence" value="ECO:0007669"/>
    <property type="project" value="TreeGrafter"/>
</dbReference>
<evidence type="ECO:0000256" key="2">
    <source>
        <dbReference type="ARBA" id="ARBA00022679"/>
    </source>
</evidence>
<dbReference type="InterPro" id="IPR042231">
    <property type="entry name" value="Cho/carn_acyl_trans_2"/>
</dbReference>
<proteinExistence type="inferred from homology"/>
<dbReference type="PROSITE" id="PS00440">
    <property type="entry name" value="ACYLTRANSF_C_2"/>
    <property type="match status" value="1"/>
</dbReference>
<dbReference type="AlphaFoldDB" id="A0A6P7S818"/>
<evidence type="ECO:0000256" key="5">
    <source>
        <dbReference type="RuleBase" id="RU003801"/>
    </source>
</evidence>
<dbReference type="Gene3D" id="3.30.559.10">
    <property type="entry name" value="Chloramphenicol acetyltransferase-like domain"/>
    <property type="match status" value="1"/>
</dbReference>
<dbReference type="Proteomes" id="UP000515154">
    <property type="component" value="Linkage group LG1"/>
</dbReference>
<dbReference type="GO" id="GO:0004092">
    <property type="term" value="F:carnitine O-acetyltransferase activity"/>
    <property type="evidence" value="ECO:0007669"/>
    <property type="project" value="TreeGrafter"/>
</dbReference>
<keyword evidence="2 5" id="KW-0808">Transferase</keyword>
<evidence type="ECO:0000256" key="4">
    <source>
        <dbReference type="PIRSR" id="PIRSR600542-1"/>
    </source>
</evidence>